<feature type="transmembrane region" description="Helical" evidence="8">
    <location>
        <begin position="96"/>
        <end position="129"/>
    </location>
</feature>
<reference evidence="10" key="1">
    <citation type="submission" date="2017-02" db="EMBL/GenBank/DDBJ databases">
        <authorList>
            <person name="Varghese N."/>
            <person name="Submissions S."/>
        </authorList>
    </citation>
    <scope>NUCLEOTIDE SEQUENCE [LARGE SCALE GENOMIC DNA]</scope>
    <source>
        <strain evidence="10">DSM 24091</strain>
    </source>
</reference>
<feature type="transmembrane region" description="Helical" evidence="8">
    <location>
        <begin position="56"/>
        <end position="76"/>
    </location>
</feature>
<feature type="transmembrane region" description="Helical" evidence="8">
    <location>
        <begin position="382"/>
        <end position="405"/>
    </location>
</feature>
<proteinExistence type="inferred from homology"/>
<feature type="transmembrane region" description="Helical" evidence="8">
    <location>
        <begin position="136"/>
        <end position="154"/>
    </location>
</feature>
<dbReference type="GO" id="GO:0015128">
    <property type="term" value="F:gluconate transmembrane transporter activity"/>
    <property type="evidence" value="ECO:0007669"/>
    <property type="project" value="InterPro"/>
</dbReference>
<dbReference type="OrthoDB" id="9787129at2"/>
<feature type="transmembrane region" description="Helical" evidence="8">
    <location>
        <begin position="26"/>
        <end position="44"/>
    </location>
</feature>
<evidence type="ECO:0000256" key="2">
    <source>
        <dbReference type="ARBA" id="ARBA00022448"/>
    </source>
</evidence>
<evidence type="ECO:0000256" key="8">
    <source>
        <dbReference type="SAM" id="Phobius"/>
    </source>
</evidence>
<evidence type="ECO:0000313" key="9">
    <source>
        <dbReference type="EMBL" id="SKB62087.1"/>
    </source>
</evidence>
<dbReference type="EMBL" id="FUZF01000004">
    <property type="protein sequence ID" value="SKB62087.1"/>
    <property type="molecule type" value="Genomic_DNA"/>
</dbReference>
<feature type="transmembrane region" description="Helical" evidence="8">
    <location>
        <begin position="417"/>
        <end position="441"/>
    </location>
</feature>
<dbReference type="STRING" id="1513896.SAMN05660841_01552"/>
<protein>
    <submittedName>
        <fullName evidence="9">Gnt-I system high-affinity gluconate transporter</fullName>
    </submittedName>
</protein>
<dbReference type="RefSeq" id="WP_079642509.1">
    <property type="nucleotide sequence ID" value="NZ_FUZF01000004.1"/>
</dbReference>
<dbReference type="GO" id="GO:0005886">
    <property type="term" value="C:plasma membrane"/>
    <property type="evidence" value="ECO:0007669"/>
    <property type="project" value="UniProtKB-SubCell"/>
</dbReference>
<feature type="transmembrane region" description="Helical" evidence="8">
    <location>
        <begin position="262"/>
        <end position="283"/>
    </location>
</feature>
<keyword evidence="5 8" id="KW-1133">Transmembrane helix</keyword>
<evidence type="ECO:0000256" key="7">
    <source>
        <dbReference type="ARBA" id="ARBA00049663"/>
    </source>
</evidence>
<feature type="transmembrane region" description="Helical" evidence="8">
    <location>
        <begin position="340"/>
        <end position="370"/>
    </location>
</feature>
<organism evidence="9 10">
    <name type="scientific">Sphingobacterium nematocida</name>
    <dbReference type="NCBI Taxonomy" id="1513896"/>
    <lineage>
        <taxon>Bacteria</taxon>
        <taxon>Pseudomonadati</taxon>
        <taxon>Bacteroidota</taxon>
        <taxon>Sphingobacteriia</taxon>
        <taxon>Sphingobacteriales</taxon>
        <taxon>Sphingobacteriaceae</taxon>
        <taxon>Sphingobacterium</taxon>
    </lineage>
</organism>
<name>A0A1T5CRN9_9SPHI</name>
<keyword evidence="3" id="KW-1003">Cell membrane</keyword>
<dbReference type="Proteomes" id="UP000190150">
    <property type="component" value="Unassembled WGS sequence"/>
</dbReference>
<feature type="transmembrane region" description="Helical" evidence="8">
    <location>
        <begin position="174"/>
        <end position="193"/>
    </location>
</feature>
<evidence type="ECO:0000313" key="10">
    <source>
        <dbReference type="Proteomes" id="UP000190150"/>
    </source>
</evidence>
<dbReference type="PANTHER" id="PTHR30354">
    <property type="entry name" value="GNT FAMILY GLUCONATE TRANSPORTER"/>
    <property type="match status" value="1"/>
</dbReference>
<sequence>MIFVIVLLSLLLLIVSISYFKINAFLSFLLVSILAAIALGLPLSQIPATLEKGISAIMGGLTLIIVLGAMLGKIIAESGAAENIAAVMVRLFGVKHLQWGMAFTGFIVGIPLFYGVGFVLLVPLIFSIVYKYKLPAVYIGLPMLAALSVTHGFIPPHPSPVALVVLFDADMGLTLIYGLLVAIPAIVVGGPLFGRTLGKIKSTDANFFQPVQHDQNESKYTIPGTGISFITALLPVFLLILFTILPYGIAASNIFAHDLIRFFGSPSIVMLFAIIFATFTLGINRGRSIRDVMLIYTDAVKDIAMILLIIAGSGVFKQVMEESGVSVLLAESLRSLAIHPLILAWVITAIIRGCVGSATVAALTAATVLLPLTHASHVNPNLMVLAIGAGSLMFSHVNDAGFWMFKEYFGLTVKDTLRSWSVMEAIVAIVGLIAVLILSFII</sequence>
<evidence type="ECO:0000256" key="3">
    <source>
        <dbReference type="ARBA" id="ARBA00022475"/>
    </source>
</evidence>
<gene>
    <name evidence="9" type="ORF">SAMN05660841_01552</name>
</gene>
<dbReference type="InterPro" id="IPR003474">
    <property type="entry name" value="Glcn_transporter"/>
</dbReference>
<accession>A0A1T5CRN9</accession>
<feature type="transmembrane region" description="Helical" evidence="8">
    <location>
        <begin position="227"/>
        <end position="250"/>
    </location>
</feature>
<keyword evidence="6 8" id="KW-0472">Membrane</keyword>
<keyword evidence="10" id="KW-1185">Reference proteome</keyword>
<dbReference type="NCBIfam" id="TIGR00791">
    <property type="entry name" value="gntP"/>
    <property type="match status" value="1"/>
</dbReference>
<dbReference type="Pfam" id="PF02447">
    <property type="entry name" value="GntP_permease"/>
    <property type="match status" value="1"/>
</dbReference>
<evidence type="ECO:0000256" key="1">
    <source>
        <dbReference type="ARBA" id="ARBA00004651"/>
    </source>
</evidence>
<keyword evidence="2" id="KW-0813">Transport</keyword>
<evidence type="ECO:0000256" key="4">
    <source>
        <dbReference type="ARBA" id="ARBA00022692"/>
    </source>
</evidence>
<evidence type="ECO:0000256" key="6">
    <source>
        <dbReference type="ARBA" id="ARBA00023136"/>
    </source>
</evidence>
<dbReference type="AlphaFoldDB" id="A0A1T5CRN9"/>
<dbReference type="PIRSF" id="PIRSF002746">
    <property type="entry name" value="Gluconate_transporter"/>
    <property type="match status" value="1"/>
</dbReference>
<comment type="similarity">
    <text evidence="7">Belongs to the GntP permease family.</text>
</comment>
<evidence type="ECO:0000256" key="5">
    <source>
        <dbReference type="ARBA" id="ARBA00022989"/>
    </source>
</evidence>
<dbReference type="PANTHER" id="PTHR30354:SF22">
    <property type="entry name" value="HIGH-AFFINITY GLUCONATE TRANSPORTER"/>
    <property type="match status" value="1"/>
</dbReference>
<keyword evidence="4 8" id="KW-0812">Transmembrane</keyword>
<comment type="subcellular location">
    <subcellularLocation>
        <location evidence="1">Cell membrane</location>
        <topology evidence="1">Multi-pass membrane protein</topology>
    </subcellularLocation>
</comment>
<feature type="transmembrane region" description="Helical" evidence="8">
    <location>
        <begin position="303"/>
        <end position="320"/>
    </location>
</feature>